<reference evidence="2" key="1">
    <citation type="submission" date="2016-11" db="UniProtKB">
        <authorList>
            <consortium name="WormBaseParasite"/>
        </authorList>
    </citation>
    <scope>IDENTIFICATION</scope>
    <source>
        <strain evidence="2">pt0022</strain>
    </source>
</reference>
<dbReference type="InterPro" id="IPR011333">
    <property type="entry name" value="SKP1/BTB/POZ_sf"/>
</dbReference>
<dbReference type="PROSITE" id="PS50097">
    <property type="entry name" value="BTB"/>
    <property type="match status" value="1"/>
</dbReference>
<dbReference type="PANTHER" id="PTHR11145">
    <property type="entry name" value="BTB/POZ DOMAIN-CONTAINING ADAPTER FOR CUL3-MEDIATED RHOA DEGRADATION PROTEIN FAMILY MEMBER"/>
    <property type="match status" value="1"/>
</dbReference>
<dbReference type="Gene3D" id="3.30.710.10">
    <property type="entry name" value="Potassium Channel Kv1.1, Chain A"/>
    <property type="match status" value="1"/>
</dbReference>
<dbReference type="GO" id="GO:0051260">
    <property type="term" value="P:protein homooligomerization"/>
    <property type="evidence" value="ECO:0007669"/>
    <property type="project" value="InterPro"/>
</dbReference>
<feature type="domain" description="BTB" evidence="1">
    <location>
        <begin position="24"/>
        <end position="92"/>
    </location>
</feature>
<dbReference type="SMART" id="SM00225">
    <property type="entry name" value="BTB"/>
    <property type="match status" value="1"/>
</dbReference>
<dbReference type="PANTHER" id="PTHR11145:SF8">
    <property type="entry name" value="RE57120P"/>
    <property type="match status" value="1"/>
</dbReference>
<accession>A0A1I8EET2</accession>
<dbReference type="Pfam" id="PF02214">
    <property type="entry name" value="BTB_2"/>
    <property type="match status" value="1"/>
</dbReference>
<dbReference type="WBParaSite" id="maker-PairedContig_1735-snap-gene-0.12-mRNA-1">
    <property type="protein sequence ID" value="maker-PairedContig_1735-snap-gene-0.12-mRNA-1"/>
    <property type="gene ID" value="maker-PairedContig_1735-snap-gene-0.12"/>
</dbReference>
<organism evidence="2">
    <name type="scientific">Wuchereria bancrofti</name>
    <dbReference type="NCBI Taxonomy" id="6293"/>
    <lineage>
        <taxon>Eukaryota</taxon>
        <taxon>Metazoa</taxon>
        <taxon>Ecdysozoa</taxon>
        <taxon>Nematoda</taxon>
        <taxon>Chromadorea</taxon>
        <taxon>Rhabditida</taxon>
        <taxon>Spirurina</taxon>
        <taxon>Spiruromorpha</taxon>
        <taxon>Filarioidea</taxon>
        <taxon>Onchocercidae</taxon>
        <taxon>Wuchereria</taxon>
    </lineage>
</organism>
<dbReference type="AlphaFoldDB" id="A0A1I8EET2"/>
<dbReference type="InterPro" id="IPR003131">
    <property type="entry name" value="T1-type_BTB"/>
</dbReference>
<dbReference type="STRING" id="6293.A0A1I8EET2"/>
<name>A0A1I8EET2_WUCBA</name>
<evidence type="ECO:0000259" key="1">
    <source>
        <dbReference type="PROSITE" id="PS50097"/>
    </source>
</evidence>
<proteinExistence type="predicted"/>
<dbReference type="InterPro" id="IPR045068">
    <property type="entry name" value="BACURD1-3"/>
</dbReference>
<sequence>MSNEVADLNGVDGRLLALAGSPSQYIKLNVGGALYQTTISTLTKHDSMLRAMFSGRMEILTDSDGWVLIDRNGKHFGTILNFLRDGYVPLPECRVETAEILAEAKYYLIQRRIPEIHDLVQLCQNWLKVITKEDIEPAGICKVPLVNTKKDCDRIVTSTTKPVIKLLINRHNNKYSYTSQSDDNLMKNLELFDRLVTRFNDRVLFVKGNCPSCFFLYS</sequence>
<dbReference type="FunFam" id="3.30.710.10:FF:000046">
    <property type="entry name" value="BTB/POZ domain-containing protein KCTD7 isoform X1"/>
    <property type="match status" value="1"/>
</dbReference>
<evidence type="ECO:0000313" key="2">
    <source>
        <dbReference type="WBParaSite" id="maker-PairedContig_1735-snap-gene-0.12-mRNA-1"/>
    </source>
</evidence>
<dbReference type="CDD" id="cd18369">
    <property type="entry name" value="BTB_POZ_KCTD10-like_BACURD"/>
    <property type="match status" value="1"/>
</dbReference>
<protein>
    <submittedName>
        <fullName evidence="2">BTB domain-containing protein</fullName>
    </submittedName>
</protein>
<dbReference type="SUPFAM" id="SSF54695">
    <property type="entry name" value="POZ domain"/>
    <property type="match status" value="1"/>
</dbReference>
<dbReference type="InterPro" id="IPR000210">
    <property type="entry name" value="BTB/POZ_dom"/>
</dbReference>